<dbReference type="EMBL" id="UOFJ01000477">
    <property type="protein sequence ID" value="VAW69942.1"/>
    <property type="molecule type" value="Genomic_DNA"/>
</dbReference>
<accession>A0A3B0Y3I1</accession>
<reference evidence="1" key="1">
    <citation type="submission" date="2018-06" db="EMBL/GenBank/DDBJ databases">
        <authorList>
            <person name="Zhirakovskaya E."/>
        </authorList>
    </citation>
    <scope>NUCLEOTIDE SEQUENCE</scope>
</reference>
<dbReference type="InterPro" id="IPR016084">
    <property type="entry name" value="Haem_Oase-like_multi-hlx"/>
</dbReference>
<dbReference type="SUPFAM" id="SSF48613">
    <property type="entry name" value="Heme oxygenase-like"/>
    <property type="match status" value="1"/>
</dbReference>
<protein>
    <submittedName>
        <fullName evidence="1">Uncharacterized protein</fullName>
    </submittedName>
</protein>
<sequence>MEAGKFHFNAAHFEWLYKLAEALGLEFLQIGKRRHGTSDTLFFCDELSRLYASEDYTTSQAASFAVENWAAAGFWGELIQGLDKYQINENIKLPIFFFTYHEKIEFQHAQHTLDELEDMYFMGDINENLFVQSGNEMLDAVEVFWNGLNSQRKNRHH</sequence>
<evidence type="ECO:0000313" key="1">
    <source>
        <dbReference type="EMBL" id="VAW69942.1"/>
    </source>
</evidence>
<dbReference type="AlphaFoldDB" id="A0A3B0Y3I1"/>
<organism evidence="1">
    <name type="scientific">hydrothermal vent metagenome</name>
    <dbReference type="NCBI Taxonomy" id="652676"/>
    <lineage>
        <taxon>unclassified sequences</taxon>
        <taxon>metagenomes</taxon>
        <taxon>ecological metagenomes</taxon>
    </lineage>
</organism>
<name>A0A3B0Y3I1_9ZZZZ</name>
<gene>
    <name evidence="1" type="ORF">MNBD_GAMMA10-1873</name>
</gene>
<proteinExistence type="predicted"/>
<dbReference type="Gene3D" id="1.20.910.10">
    <property type="entry name" value="Heme oxygenase-like"/>
    <property type="match status" value="1"/>
</dbReference>